<dbReference type="GO" id="GO:0009253">
    <property type="term" value="P:peptidoglycan catabolic process"/>
    <property type="evidence" value="ECO:0007669"/>
    <property type="project" value="InterPro"/>
</dbReference>
<feature type="domain" description="MurNAc-LAA" evidence="2">
    <location>
        <begin position="66"/>
        <end position="179"/>
    </location>
</feature>
<dbReference type="GO" id="GO:0008745">
    <property type="term" value="F:N-acetylmuramoyl-L-alanine amidase activity"/>
    <property type="evidence" value="ECO:0007669"/>
    <property type="project" value="InterPro"/>
</dbReference>
<evidence type="ECO:0000313" key="3">
    <source>
        <dbReference type="EMBL" id="HGL18337.1"/>
    </source>
</evidence>
<sequence>MRSHKLRLVLDPGHGGQSSGAVGSSGLAEKELNLKLAFLLKDLLESKFQVFLTREGDVDVPLEERVRFAESKEADIFISLHFNADALRNPNLNRTEVYFPFEESGPSMDLGELICEEFRSRLDIPCVGPIPSRYTVLKSKVPVRLLLECSYITNEEEERKLLKGKRLEEISNIVGNALIKFSELDFCRYRGFEIKDEFISFAFSEEVSRDQVKVLVDGKEFRYFQVMGKDVTLLKEYLPGGIHYVEIKGRTLSGKGLPHVIETIEIEPDVAYFSASILPYAGYQLVKIRGFDKHLNPIPAGVRLSVDKIEASVRAIRRGIYKPGELETIIEAKREISDETGSFYILLKGIKDEIKLNFTIGNLDGRLSVENIPKRKTNITGFVFDENTKKPLKNVLIQGEDFVTFSEEFGIFELERSREEEKEKVIFSKDGYYALETELSTESIDKIYLKPLYNGVLFGKKILIDIDNRDFSDYSAVGRSWKVAENLVLLVKNAGGIPLLTRDYPWQEIDDYSKVKKAVREGVDASVQISNSRLHLKDDLYVFFYERDESSRKLAEAVSGVTLYKDDPPCLMMPYGSYFVIQLSGPRIVINSRGAFGKEWLAENEVAKYIALKVFVGLLWYFGYTGVYHREYDVEYELLSKSSIFSEDFPIGIVMGNRVRLLFSRPDSKIVILLKNGEKILIGKPLEGKCITLPDGN</sequence>
<evidence type="ECO:0000256" key="1">
    <source>
        <dbReference type="ARBA" id="ARBA00022801"/>
    </source>
</evidence>
<evidence type="ECO:0000259" key="2">
    <source>
        <dbReference type="SMART" id="SM00646"/>
    </source>
</evidence>
<dbReference type="InterPro" id="IPR002508">
    <property type="entry name" value="MurNAc-LAA_cat"/>
</dbReference>
<dbReference type="Pfam" id="PF01520">
    <property type="entry name" value="Amidase_3"/>
    <property type="match status" value="1"/>
</dbReference>
<protein>
    <submittedName>
        <fullName evidence="3">N-acetylmuramoyl-L-alanine amidase</fullName>
    </submittedName>
</protein>
<dbReference type="SUPFAM" id="SSF53187">
    <property type="entry name" value="Zn-dependent exopeptidases"/>
    <property type="match status" value="1"/>
</dbReference>
<dbReference type="CDD" id="cd02696">
    <property type="entry name" value="MurNAc-LAA"/>
    <property type="match status" value="1"/>
</dbReference>
<dbReference type="GO" id="GO:0030288">
    <property type="term" value="C:outer membrane-bounded periplasmic space"/>
    <property type="evidence" value="ECO:0007669"/>
    <property type="project" value="TreeGrafter"/>
</dbReference>
<keyword evidence="1" id="KW-0378">Hydrolase</keyword>
<dbReference type="PANTHER" id="PTHR30404">
    <property type="entry name" value="N-ACETYLMURAMOYL-L-ALANINE AMIDASE"/>
    <property type="match status" value="1"/>
</dbReference>
<comment type="caution">
    <text evidence="3">The sequence shown here is derived from an EMBL/GenBank/DDBJ whole genome shotgun (WGS) entry which is preliminary data.</text>
</comment>
<dbReference type="PANTHER" id="PTHR30404:SF0">
    <property type="entry name" value="N-ACETYLMURAMOYL-L-ALANINE AMIDASE AMIC"/>
    <property type="match status" value="1"/>
</dbReference>
<gene>
    <name evidence="3" type="ORF">ENU66_08425</name>
</gene>
<reference evidence="3" key="1">
    <citation type="journal article" date="2020" name="mSystems">
        <title>Genome- and Community-Level Interaction Insights into Carbon Utilization and Element Cycling Functions of Hydrothermarchaeota in Hydrothermal Sediment.</title>
        <authorList>
            <person name="Zhou Z."/>
            <person name="Liu Y."/>
            <person name="Xu W."/>
            <person name="Pan J."/>
            <person name="Luo Z.H."/>
            <person name="Li M."/>
        </authorList>
    </citation>
    <scope>NUCLEOTIDE SEQUENCE [LARGE SCALE GENOMIC DNA]</scope>
    <source>
        <strain evidence="3">SpSt-69</strain>
    </source>
</reference>
<organism evidence="3">
    <name type="scientific">candidate division WOR-3 bacterium</name>
    <dbReference type="NCBI Taxonomy" id="2052148"/>
    <lineage>
        <taxon>Bacteria</taxon>
        <taxon>Bacteria division WOR-3</taxon>
    </lineage>
</organism>
<dbReference type="AlphaFoldDB" id="A0A7V3ZZ79"/>
<name>A0A7V3ZZ79_UNCW3</name>
<dbReference type="InterPro" id="IPR050695">
    <property type="entry name" value="N-acetylmuramoyl_amidase_3"/>
</dbReference>
<dbReference type="SMART" id="SM00646">
    <property type="entry name" value="Ami_3"/>
    <property type="match status" value="1"/>
</dbReference>
<dbReference type="EMBL" id="DTDJ01000051">
    <property type="protein sequence ID" value="HGL18337.1"/>
    <property type="molecule type" value="Genomic_DNA"/>
</dbReference>
<accession>A0A7V3ZZ79</accession>
<dbReference type="Gene3D" id="3.40.630.40">
    <property type="entry name" value="Zn-dependent exopeptidases"/>
    <property type="match status" value="1"/>
</dbReference>
<proteinExistence type="predicted"/>